<sequence length="210" mass="22617">MDRMALGVQTREKADKQLVKALRRRGALPGVVYGQGKPDMLLSLDAKELGRLLTSRGQGLVDLRIDGGEKRELVMIRDVQRHPIDRTLRHVDFQRVAMDQPVDIELPLVITGEAPGVKTGGVLQVALRTVGVSGLPQHLPAHIAVDVSGLEMHEKLTVGDLQLPEGVQLRDDQDKVILSIVAPRAVVETGEAASAAGATDAAEEAPKTEE</sequence>
<keyword evidence="2 5" id="KW-0694">RNA-binding</keyword>
<feature type="compositionally biased region" description="Low complexity" evidence="6">
    <location>
        <begin position="191"/>
        <end position="200"/>
    </location>
</feature>
<proteinExistence type="inferred from homology"/>
<dbReference type="RefSeq" id="WP_165876267.1">
    <property type="nucleotide sequence ID" value="NZ_JAOQNU010000003.1"/>
</dbReference>
<dbReference type="NCBIfam" id="TIGR00731">
    <property type="entry name" value="bL25_bact_ctc"/>
    <property type="match status" value="1"/>
</dbReference>
<dbReference type="GO" id="GO:0006412">
    <property type="term" value="P:translation"/>
    <property type="evidence" value="ECO:0007669"/>
    <property type="project" value="UniProtKB-UniRule"/>
</dbReference>
<protein>
    <recommendedName>
        <fullName evidence="5">Large ribosomal subunit protein bL25</fullName>
    </recommendedName>
    <alternativeName>
        <fullName evidence="5">General stress protein CTC</fullName>
    </alternativeName>
</protein>
<keyword evidence="4 5" id="KW-0687">Ribonucleoprotein</keyword>
<evidence type="ECO:0000256" key="4">
    <source>
        <dbReference type="ARBA" id="ARBA00023274"/>
    </source>
</evidence>
<dbReference type="InterPro" id="IPR020056">
    <property type="entry name" value="Rbsml_bL25/Gln-tRNA_synth_N"/>
</dbReference>
<dbReference type="InterPro" id="IPR011035">
    <property type="entry name" value="Ribosomal_bL25/Gln-tRNA_synth"/>
</dbReference>
<dbReference type="PANTHER" id="PTHR33284">
    <property type="entry name" value="RIBOSOMAL PROTEIN L25/GLN-TRNA SYNTHETASE, ANTI-CODON-BINDING DOMAIN-CONTAINING PROTEIN"/>
    <property type="match status" value="1"/>
</dbReference>
<dbReference type="InterPro" id="IPR020057">
    <property type="entry name" value="Ribosomal_bL25_b-dom"/>
</dbReference>
<dbReference type="Pfam" id="PF14693">
    <property type="entry name" value="Ribosomal_TL5_C"/>
    <property type="match status" value="1"/>
</dbReference>
<dbReference type="GO" id="GO:0022625">
    <property type="term" value="C:cytosolic large ribosomal subunit"/>
    <property type="evidence" value="ECO:0007669"/>
    <property type="project" value="TreeGrafter"/>
</dbReference>
<dbReference type="SUPFAM" id="SSF50715">
    <property type="entry name" value="Ribosomal protein L25-like"/>
    <property type="match status" value="1"/>
</dbReference>
<evidence type="ECO:0000256" key="2">
    <source>
        <dbReference type="ARBA" id="ARBA00022884"/>
    </source>
</evidence>
<accession>A0A4R2RVL2</accession>
<evidence type="ECO:0000259" key="8">
    <source>
        <dbReference type="Pfam" id="PF14693"/>
    </source>
</evidence>
<evidence type="ECO:0000256" key="1">
    <source>
        <dbReference type="ARBA" id="ARBA00022730"/>
    </source>
</evidence>
<keyword evidence="1 5" id="KW-0699">rRNA-binding</keyword>
<dbReference type="AlphaFoldDB" id="A0A4R2RVL2"/>
<dbReference type="Pfam" id="PF01386">
    <property type="entry name" value="Ribosomal_L25p"/>
    <property type="match status" value="1"/>
</dbReference>
<feature type="region of interest" description="Disordered" evidence="6">
    <location>
        <begin position="191"/>
        <end position="210"/>
    </location>
</feature>
<feature type="domain" description="Large ribosomal subunit protein bL25 L25" evidence="7">
    <location>
        <begin position="8"/>
        <end position="93"/>
    </location>
</feature>
<dbReference type="GO" id="GO:0003735">
    <property type="term" value="F:structural constituent of ribosome"/>
    <property type="evidence" value="ECO:0007669"/>
    <property type="project" value="InterPro"/>
</dbReference>
<gene>
    <name evidence="5" type="primary">rplY</name>
    <name evidence="5" type="synonym">ctc</name>
    <name evidence="9" type="ORF">EDD73_10383</name>
</gene>
<dbReference type="GO" id="GO:0008097">
    <property type="term" value="F:5S rRNA binding"/>
    <property type="evidence" value="ECO:0007669"/>
    <property type="project" value="InterPro"/>
</dbReference>
<evidence type="ECO:0000256" key="5">
    <source>
        <dbReference type="HAMAP-Rule" id="MF_01334"/>
    </source>
</evidence>
<evidence type="ECO:0000256" key="3">
    <source>
        <dbReference type="ARBA" id="ARBA00022980"/>
    </source>
</evidence>
<name>A0A4R2RVL2_9FIRM</name>
<comment type="similarity">
    <text evidence="5">Belongs to the bacterial ribosomal protein bL25 family. CTC subfamily.</text>
</comment>
<dbReference type="InterPro" id="IPR020930">
    <property type="entry name" value="Ribosomal_uL5_bac-type"/>
</dbReference>
<keyword evidence="10" id="KW-1185">Reference proteome</keyword>
<reference evidence="9 10" key="1">
    <citation type="submission" date="2019-03" db="EMBL/GenBank/DDBJ databases">
        <title>Genomic Encyclopedia of Type Strains, Phase IV (KMG-IV): sequencing the most valuable type-strain genomes for metagenomic binning, comparative biology and taxonomic classification.</title>
        <authorList>
            <person name="Goeker M."/>
        </authorList>
    </citation>
    <scope>NUCLEOTIDE SEQUENCE [LARGE SCALE GENOMIC DNA]</scope>
    <source>
        <strain evidence="9 10">DSM 11170</strain>
    </source>
</reference>
<keyword evidence="3 5" id="KW-0689">Ribosomal protein</keyword>
<dbReference type="PANTHER" id="PTHR33284:SF1">
    <property type="entry name" value="RIBOSOMAL PROTEIN L25_GLN-TRNA SYNTHETASE, ANTI-CODON-BINDING DOMAIN-CONTAINING PROTEIN"/>
    <property type="match status" value="1"/>
</dbReference>
<dbReference type="Gene3D" id="2.170.120.20">
    <property type="entry name" value="Ribosomal protein L25, beta domain"/>
    <property type="match status" value="1"/>
</dbReference>
<comment type="function">
    <text evidence="5">This is one of the proteins that binds to the 5S RNA in the ribosome where it forms part of the central protuberance.</text>
</comment>
<dbReference type="InterPro" id="IPR029751">
    <property type="entry name" value="Ribosomal_L25_dom"/>
</dbReference>
<comment type="caution">
    <text evidence="9">The sequence shown here is derived from an EMBL/GenBank/DDBJ whole genome shotgun (WGS) entry which is preliminary data.</text>
</comment>
<organism evidence="9 10">
    <name type="scientific">Heliophilum fasciatum</name>
    <dbReference type="NCBI Taxonomy" id="35700"/>
    <lineage>
        <taxon>Bacteria</taxon>
        <taxon>Bacillati</taxon>
        <taxon>Bacillota</taxon>
        <taxon>Clostridia</taxon>
        <taxon>Eubacteriales</taxon>
        <taxon>Heliobacteriaceae</taxon>
        <taxon>Heliophilum</taxon>
    </lineage>
</organism>
<comment type="subunit">
    <text evidence="5">Part of the 50S ribosomal subunit; part of the 5S rRNA/L5/L18/L25 subcomplex. Contacts the 5S rRNA. Binds to the 5S rRNA independently of L5 and L18.</text>
</comment>
<evidence type="ECO:0000259" key="7">
    <source>
        <dbReference type="Pfam" id="PF01386"/>
    </source>
</evidence>
<feature type="domain" description="Large ribosomal subunit protein bL25 beta" evidence="8">
    <location>
        <begin position="102"/>
        <end position="184"/>
    </location>
</feature>
<evidence type="ECO:0000313" key="10">
    <source>
        <dbReference type="Proteomes" id="UP000294813"/>
    </source>
</evidence>
<dbReference type="InterPro" id="IPR001021">
    <property type="entry name" value="Ribosomal_bL25_long"/>
</dbReference>
<dbReference type="HAMAP" id="MF_01334">
    <property type="entry name" value="Ribosomal_bL25_CTC"/>
    <property type="match status" value="1"/>
</dbReference>
<evidence type="ECO:0000256" key="6">
    <source>
        <dbReference type="SAM" id="MobiDB-lite"/>
    </source>
</evidence>
<evidence type="ECO:0000313" key="9">
    <source>
        <dbReference type="EMBL" id="TCP68452.1"/>
    </source>
</evidence>
<dbReference type="Proteomes" id="UP000294813">
    <property type="component" value="Unassembled WGS sequence"/>
</dbReference>
<dbReference type="CDD" id="cd00495">
    <property type="entry name" value="Ribosomal_L25_TL5_CTC"/>
    <property type="match status" value="1"/>
</dbReference>
<dbReference type="Gene3D" id="2.40.240.10">
    <property type="entry name" value="Ribosomal Protein L25, Chain P"/>
    <property type="match status" value="1"/>
</dbReference>
<dbReference type="EMBL" id="SLXT01000003">
    <property type="protein sequence ID" value="TCP68452.1"/>
    <property type="molecule type" value="Genomic_DNA"/>
</dbReference>
<dbReference type="InterPro" id="IPR037121">
    <property type="entry name" value="Ribosomal_bL25_C"/>
</dbReference>